<sequence>MASPSKQEHSPASQAWDLGRFTQTLAFFETLPFIGNLSQWQAWLAPFLPPELQPISNKPQSTVLVLGATGNLGRRVVKLLLEQQYHVKAFVRNPARARDILAISTLPPGQKDRLTLVVGDVTQAESLPTDLLTGVDAVISCLGAIVRPVSPENREANYAEGTTYYEPAVIEATPEQVEYQGIQNLLKLAQPHFQANSGQRIIFDFCPPNQATAQLWGALDDVVMGGVSQSGLRILTTSALFTGVVSTANSGGFASIRTKNIQPPFDLSCFQGIQLRVKGDGQRYKFLLRSSPAWDGVGYAFSFDTVADQWQTIQIPFQQLTPVLRAKRNPTAPAFDPKTVYSLQLMLSKFEYDGALNPHFQPGPFALELETISAYLDHHPLPRWIMVSSAGATRPGTPEAATDPRPIVRLSDQLGGILTWKFRGEELIRQSGIPYTIIRPTALTESSGQEPLIMAQGDTLAGKVSREDVAQLCVQALQWPSATQKTLEIAAGDGGIVPQDWGRGLELLKAD</sequence>
<accession>A0AAE4JW77</accession>
<dbReference type="SUPFAM" id="SSF49785">
    <property type="entry name" value="Galactose-binding domain-like"/>
    <property type="match status" value="1"/>
</dbReference>
<dbReference type="PANTHER" id="PTHR15020:SF50">
    <property type="entry name" value="UPF0659 PROTEIN YMR090W"/>
    <property type="match status" value="1"/>
</dbReference>
<feature type="domain" description="NAD(P)-binding" evidence="2">
    <location>
        <begin position="377"/>
        <end position="478"/>
    </location>
</feature>
<name>A0AAE4JW77_9CYAN</name>
<feature type="domain" description="NADH:ubiquinone oxidoreductase intermediate-associated protein 30" evidence="1">
    <location>
        <begin position="208"/>
        <end position="369"/>
    </location>
</feature>
<dbReference type="InterPro" id="IPR016040">
    <property type="entry name" value="NAD(P)-bd_dom"/>
</dbReference>
<evidence type="ECO:0000259" key="2">
    <source>
        <dbReference type="Pfam" id="PF13460"/>
    </source>
</evidence>
<dbReference type="InterPro" id="IPR008979">
    <property type="entry name" value="Galactose-bd-like_sf"/>
</dbReference>
<dbReference type="EMBL" id="JAVMIP010000002">
    <property type="protein sequence ID" value="MDS3859843.1"/>
    <property type="molecule type" value="Genomic_DNA"/>
</dbReference>
<proteinExistence type="predicted"/>
<dbReference type="AlphaFoldDB" id="A0AAE4JW77"/>
<evidence type="ECO:0000313" key="4">
    <source>
        <dbReference type="Proteomes" id="UP001268256"/>
    </source>
</evidence>
<dbReference type="Proteomes" id="UP001268256">
    <property type="component" value="Unassembled WGS sequence"/>
</dbReference>
<dbReference type="PANTHER" id="PTHR15020">
    <property type="entry name" value="FLAVIN REDUCTASE-RELATED"/>
    <property type="match status" value="1"/>
</dbReference>
<protein>
    <submittedName>
        <fullName evidence="3">CIA30 family protein</fullName>
    </submittedName>
</protein>
<reference evidence="4" key="1">
    <citation type="submission" date="2023-07" db="EMBL/GenBank/DDBJ databases">
        <authorList>
            <person name="Luz R."/>
            <person name="Cordeiro R."/>
            <person name="Fonseca A."/>
            <person name="Goncalves V."/>
        </authorList>
    </citation>
    <scope>NUCLEOTIDE SEQUENCE [LARGE SCALE GENOMIC DNA]</scope>
    <source>
        <strain evidence="4">BACA0444</strain>
    </source>
</reference>
<keyword evidence="4" id="KW-1185">Reference proteome</keyword>
<feature type="domain" description="NAD(P)-binding" evidence="2">
    <location>
        <begin position="67"/>
        <end position="144"/>
    </location>
</feature>
<dbReference type="Gene3D" id="3.40.50.720">
    <property type="entry name" value="NAD(P)-binding Rossmann-like Domain"/>
    <property type="match status" value="2"/>
</dbReference>
<organism evidence="3 4">
    <name type="scientific">Pseudocalidococcus azoricus BACA0444</name>
    <dbReference type="NCBI Taxonomy" id="2918990"/>
    <lineage>
        <taxon>Bacteria</taxon>
        <taxon>Bacillati</taxon>
        <taxon>Cyanobacteriota</taxon>
        <taxon>Cyanophyceae</taxon>
        <taxon>Acaryochloridales</taxon>
        <taxon>Thermosynechococcaceae</taxon>
        <taxon>Pseudocalidococcus</taxon>
        <taxon>Pseudocalidococcus azoricus</taxon>
    </lineage>
</organism>
<dbReference type="Pfam" id="PF13460">
    <property type="entry name" value="NAD_binding_10"/>
    <property type="match status" value="2"/>
</dbReference>
<dbReference type="Pfam" id="PF08547">
    <property type="entry name" value="CIA30"/>
    <property type="match status" value="1"/>
</dbReference>
<dbReference type="InterPro" id="IPR013857">
    <property type="entry name" value="NADH-UbQ_OxRdtase-assoc_prot30"/>
</dbReference>
<comment type="caution">
    <text evidence="3">The sequence shown here is derived from an EMBL/GenBank/DDBJ whole genome shotgun (WGS) entry which is preliminary data.</text>
</comment>
<evidence type="ECO:0000259" key="1">
    <source>
        <dbReference type="Pfam" id="PF08547"/>
    </source>
</evidence>
<gene>
    <name evidence="3" type="ORF">RIF25_03380</name>
</gene>
<dbReference type="SUPFAM" id="SSF51735">
    <property type="entry name" value="NAD(P)-binding Rossmann-fold domains"/>
    <property type="match status" value="1"/>
</dbReference>
<evidence type="ECO:0000313" key="3">
    <source>
        <dbReference type="EMBL" id="MDS3859843.1"/>
    </source>
</evidence>
<dbReference type="RefSeq" id="WP_322877146.1">
    <property type="nucleotide sequence ID" value="NZ_JAVMIP010000002.1"/>
</dbReference>
<dbReference type="InterPro" id="IPR036291">
    <property type="entry name" value="NAD(P)-bd_dom_sf"/>
</dbReference>